<evidence type="ECO:0000313" key="7">
    <source>
        <dbReference type="EMBL" id="KJV77432.1"/>
    </source>
</evidence>
<dbReference type="PROSITE" id="PS00668">
    <property type="entry name" value="COMPLEX1_ND1_2"/>
    <property type="match status" value="1"/>
</dbReference>
<dbReference type="GO" id="GO:0048038">
    <property type="term" value="F:quinone binding"/>
    <property type="evidence" value="ECO:0007669"/>
    <property type="project" value="UniProtKB-KW"/>
</dbReference>
<feature type="transmembrane region" description="Helical" evidence="5">
    <location>
        <begin position="123"/>
        <end position="148"/>
    </location>
</feature>
<dbReference type="GO" id="GO:0016655">
    <property type="term" value="F:oxidoreductase activity, acting on NAD(P)H, quinone or similar compound as acceptor"/>
    <property type="evidence" value="ECO:0007669"/>
    <property type="project" value="UniProtKB-UniRule"/>
</dbReference>
<dbReference type="PATRIC" id="fig|1359175.3.peg.2034"/>
<evidence type="ECO:0000256" key="6">
    <source>
        <dbReference type="RuleBase" id="RU000471"/>
    </source>
</evidence>
<keyword evidence="7" id="KW-0560">Oxidoreductase</keyword>
<evidence type="ECO:0000313" key="8">
    <source>
        <dbReference type="Proteomes" id="UP000033671"/>
    </source>
</evidence>
<dbReference type="Proteomes" id="UP000033671">
    <property type="component" value="Unassembled WGS sequence"/>
</dbReference>
<protein>
    <recommendedName>
        <fullName evidence="5">NADH-quinone oxidoreductase subunit H</fullName>
        <ecNumber evidence="5">7.1.1.-</ecNumber>
    </recommendedName>
    <alternativeName>
        <fullName evidence="5">NADH dehydrogenase I subunit H</fullName>
    </alternativeName>
    <alternativeName>
        <fullName evidence="5">NDH-1 subunit H</fullName>
    </alternativeName>
</protein>
<keyword evidence="2 5" id="KW-0812">Transmembrane</keyword>
<feature type="transmembrane region" description="Helical" evidence="5">
    <location>
        <begin position="24"/>
        <end position="44"/>
    </location>
</feature>
<evidence type="ECO:0000256" key="4">
    <source>
        <dbReference type="ARBA" id="ARBA00023136"/>
    </source>
</evidence>
<feature type="transmembrane region" description="Helical" evidence="5">
    <location>
        <begin position="92"/>
        <end position="111"/>
    </location>
</feature>
<dbReference type="EMBL" id="LAOA01000004">
    <property type="protein sequence ID" value="KJV77432.1"/>
    <property type="molecule type" value="Genomic_DNA"/>
</dbReference>
<keyword evidence="5 7" id="KW-0830">Ubiquinone</keyword>
<keyword evidence="5" id="KW-1003">Cell membrane</keyword>
<dbReference type="PANTHER" id="PTHR11432:SF3">
    <property type="entry name" value="NADH-UBIQUINONE OXIDOREDUCTASE CHAIN 1"/>
    <property type="match status" value="1"/>
</dbReference>
<name>A0A0F3PBW0_ORITS</name>
<dbReference type="NCBIfam" id="NF004741">
    <property type="entry name" value="PRK06076.1-2"/>
    <property type="match status" value="1"/>
</dbReference>
<comment type="subunit">
    <text evidence="5">NDH-1 is composed of 14 different subunits. Subunits NuoA, H, J, K, L, M, N constitute the membrane sector of the complex.</text>
</comment>
<dbReference type="HAMAP" id="MF_01350">
    <property type="entry name" value="NDH1_NuoH"/>
    <property type="match status" value="1"/>
</dbReference>
<evidence type="ECO:0000256" key="3">
    <source>
        <dbReference type="ARBA" id="ARBA00022989"/>
    </source>
</evidence>
<dbReference type="RefSeq" id="WP_045916582.1">
    <property type="nucleotide sequence ID" value="NZ_LAOA01000004.1"/>
</dbReference>
<accession>A0A0F3PBW0</accession>
<dbReference type="GO" id="GO:0009060">
    <property type="term" value="P:aerobic respiration"/>
    <property type="evidence" value="ECO:0007669"/>
    <property type="project" value="TreeGrafter"/>
</dbReference>
<keyword evidence="5" id="KW-0874">Quinone</keyword>
<evidence type="ECO:0000256" key="2">
    <source>
        <dbReference type="ARBA" id="ARBA00022692"/>
    </source>
</evidence>
<feature type="transmembrane region" description="Helical" evidence="5">
    <location>
        <begin position="197"/>
        <end position="218"/>
    </location>
</feature>
<keyword evidence="5 6" id="KW-0520">NAD</keyword>
<feature type="transmembrane region" description="Helical" evidence="5">
    <location>
        <begin position="255"/>
        <end position="275"/>
    </location>
</feature>
<dbReference type="InterPro" id="IPR018086">
    <property type="entry name" value="NADH_UbQ_OxRdtase_su1_CS"/>
</dbReference>
<proteinExistence type="inferred from homology"/>
<sequence>MTICTDIIANGYDLKTLIYNSGVVSIKVIALIICLLLATAYLTFAERKVIAYMQLRVGPSLAGPFGLLQPIADAVKLVFKEPIIPAKADKKLFIIAPIITFVLSLLGWSVIPIDHDIVLSRIHIGGILFILAVTSLGVYGIIIAGWASNSKYAFLGAVRSAAQMISYELAMALSIVAVLIVTGEMDLIQIVEAQKTRPIWLTIMMLPLAVIYFISILAKTNRLPFDLPEAESELVAGYNVEYSSMAFAMFFLGEYANMILGSSLMTIMFLGGYLPPFNLEILTFIPGYIWFILKVSMVLFCFLWIRATLPRYRYDQLMYLGLKVFLPIILAWIIVVSAILVYSNNLP</sequence>
<comment type="subcellular location">
    <subcellularLocation>
        <location evidence="5 6">Cell membrane</location>
        <topology evidence="5 6">Multi-pass membrane protein</topology>
    </subcellularLocation>
    <subcellularLocation>
        <location evidence="1">Membrane</location>
        <topology evidence="1">Multi-pass membrane protein</topology>
    </subcellularLocation>
</comment>
<dbReference type="PANTHER" id="PTHR11432">
    <property type="entry name" value="NADH DEHYDROGENASE SUBUNIT 1"/>
    <property type="match status" value="1"/>
</dbReference>
<comment type="catalytic activity">
    <reaction evidence="5">
        <text>a quinone + NADH + 5 H(+)(in) = a quinol + NAD(+) + 4 H(+)(out)</text>
        <dbReference type="Rhea" id="RHEA:57888"/>
        <dbReference type="ChEBI" id="CHEBI:15378"/>
        <dbReference type="ChEBI" id="CHEBI:24646"/>
        <dbReference type="ChEBI" id="CHEBI:57540"/>
        <dbReference type="ChEBI" id="CHEBI:57945"/>
        <dbReference type="ChEBI" id="CHEBI:132124"/>
    </reaction>
</comment>
<feature type="transmembrane region" description="Helical" evidence="5">
    <location>
        <begin position="169"/>
        <end position="191"/>
    </location>
</feature>
<comment type="caution">
    <text evidence="7">The sequence shown here is derived from an EMBL/GenBank/DDBJ whole genome shotgun (WGS) entry which is preliminary data.</text>
</comment>
<dbReference type="Pfam" id="PF00146">
    <property type="entry name" value="NADHdh"/>
    <property type="match status" value="1"/>
</dbReference>
<keyword evidence="4 5" id="KW-0472">Membrane</keyword>
<gene>
    <name evidence="5" type="primary">nuoH</name>
    <name evidence="7" type="ORF">OTSTA716_0216</name>
</gene>
<keyword evidence="5" id="KW-1278">Translocase</keyword>
<evidence type="ECO:0000256" key="5">
    <source>
        <dbReference type="HAMAP-Rule" id="MF_01350"/>
    </source>
</evidence>
<feature type="transmembrane region" description="Helical" evidence="5">
    <location>
        <begin position="287"/>
        <end position="305"/>
    </location>
</feature>
<organism evidence="7 8">
    <name type="scientific">Orientia tsutsugamushi str. TA716</name>
    <dbReference type="NCBI Taxonomy" id="1359175"/>
    <lineage>
        <taxon>Bacteria</taxon>
        <taxon>Pseudomonadati</taxon>
        <taxon>Pseudomonadota</taxon>
        <taxon>Alphaproteobacteria</taxon>
        <taxon>Rickettsiales</taxon>
        <taxon>Rickettsiaceae</taxon>
        <taxon>Rickettsieae</taxon>
        <taxon>Orientia</taxon>
    </lineage>
</organism>
<dbReference type="NCBIfam" id="NF004745">
    <property type="entry name" value="PRK06076.1-6"/>
    <property type="match status" value="1"/>
</dbReference>
<evidence type="ECO:0000256" key="1">
    <source>
        <dbReference type="ARBA" id="ARBA00004141"/>
    </source>
</evidence>
<dbReference type="EC" id="7.1.1.-" evidence="5"/>
<comment type="function">
    <text evidence="5">NDH-1 shuttles electrons from NADH, via FMN and iron-sulfur (Fe-S) centers, to quinones in the respiratory chain. The immediate electron acceptor for the enzyme in this species is believed to be ubiquinone. Couples the redox reaction to proton translocation (for every two electrons transferred, four hydrogen ions are translocated across the cytoplasmic membrane), and thus conserves the redox energy in a proton gradient. This subunit may bind ubiquinone.</text>
</comment>
<feature type="transmembrane region" description="Helical" evidence="5">
    <location>
        <begin position="317"/>
        <end position="342"/>
    </location>
</feature>
<keyword evidence="3 5" id="KW-1133">Transmembrane helix</keyword>
<dbReference type="GO" id="GO:0005886">
    <property type="term" value="C:plasma membrane"/>
    <property type="evidence" value="ECO:0007669"/>
    <property type="project" value="UniProtKB-SubCell"/>
</dbReference>
<dbReference type="AlphaFoldDB" id="A0A0F3PBW0"/>
<dbReference type="PROSITE" id="PS00667">
    <property type="entry name" value="COMPLEX1_ND1_1"/>
    <property type="match status" value="1"/>
</dbReference>
<dbReference type="GO" id="GO:0003954">
    <property type="term" value="F:NADH dehydrogenase activity"/>
    <property type="evidence" value="ECO:0007669"/>
    <property type="project" value="TreeGrafter"/>
</dbReference>
<comment type="similarity">
    <text evidence="5 6">Belongs to the complex I subunit 1 family.</text>
</comment>
<reference evidence="7 8" key="1">
    <citation type="submission" date="2015-01" db="EMBL/GenBank/DDBJ databases">
        <title>Genome Sequencing of Rickettsiales.</title>
        <authorList>
            <person name="Daugherty S.C."/>
            <person name="Su Q."/>
            <person name="Abolude K."/>
            <person name="Beier-Sexton M."/>
            <person name="Carlyon J.A."/>
            <person name="Carter R."/>
            <person name="Day N.P."/>
            <person name="Dumler S.J."/>
            <person name="Dyachenko V."/>
            <person name="Godinez A."/>
            <person name="Kurtti T.J."/>
            <person name="Lichay M."/>
            <person name="Mullins K.E."/>
            <person name="Ott S."/>
            <person name="Pappas-Brown V."/>
            <person name="Paris D.H."/>
            <person name="Patel P."/>
            <person name="Richards A.L."/>
            <person name="Sadzewicz L."/>
            <person name="Sears K."/>
            <person name="Seidman D."/>
            <person name="Sengamalay N."/>
            <person name="Stenos J."/>
            <person name="Tallon L.J."/>
            <person name="Vincent G."/>
            <person name="Fraser C.M."/>
            <person name="Munderloh U."/>
            <person name="Dunning-Hotopp J.C."/>
        </authorList>
    </citation>
    <scope>NUCLEOTIDE SEQUENCE [LARGE SCALE GENOMIC DNA]</scope>
    <source>
        <strain evidence="7 8">TA716</strain>
    </source>
</reference>
<dbReference type="InterPro" id="IPR001694">
    <property type="entry name" value="NADH_UbQ_OxRdtase_su1/FPO"/>
</dbReference>